<dbReference type="NCBIfam" id="TIGR04057">
    <property type="entry name" value="SusC_RagA_signa"/>
    <property type="match status" value="1"/>
</dbReference>
<dbReference type="FunFam" id="2.170.130.10:FF:000003">
    <property type="entry name" value="SusC/RagA family TonB-linked outer membrane protein"/>
    <property type="match status" value="1"/>
</dbReference>
<keyword evidence="3" id="KW-0675">Receptor</keyword>
<organism evidence="3 4">
    <name type="scientific">Dawidia cretensis</name>
    <dbReference type="NCBI Taxonomy" id="2782350"/>
    <lineage>
        <taxon>Bacteria</taxon>
        <taxon>Pseudomonadati</taxon>
        <taxon>Bacteroidota</taxon>
        <taxon>Cytophagia</taxon>
        <taxon>Cytophagales</taxon>
        <taxon>Chryseotaleaceae</taxon>
        <taxon>Dawidia</taxon>
    </lineage>
</organism>
<keyword evidence="1" id="KW-0472">Membrane</keyword>
<evidence type="ECO:0000313" key="3">
    <source>
        <dbReference type="EMBL" id="MBT1707621.1"/>
    </source>
</evidence>
<dbReference type="InterPro" id="IPR023996">
    <property type="entry name" value="TonB-dep_OMP_SusC/RagA"/>
</dbReference>
<dbReference type="InterPro" id="IPR023997">
    <property type="entry name" value="TonB-dep_OMP_SusC/RagA_CS"/>
</dbReference>
<keyword evidence="1" id="KW-1134">Transmembrane beta strand</keyword>
<dbReference type="AlphaFoldDB" id="A0AAP2GNL0"/>
<proteinExistence type="inferred from homology"/>
<dbReference type="Pfam" id="PF07715">
    <property type="entry name" value="Plug"/>
    <property type="match status" value="1"/>
</dbReference>
<keyword evidence="4" id="KW-1185">Reference proteome</keyword>
<gene>
    <name evidence="3" type="ORF">KK062_05275</name>
</gene>
<dbReference type="Proteomes" id="UP001319080">
    <property type="component" value="Unassembled WGS sequence"/>
</dbReference>
<dbReference type="SUPFAM" id="SSF56935">
    <property type="entry name" value="Porins"/>
    <property type="match status" value="1"/>
</dbReference>
<keyword evidence="1" id="KW-0998">Cell outer membrane</keyword>
<dbReference type="EMBL" id="JAHESE010000003">
    <property type="protein sequence ID" value="MBT1707621.1"/>
    <property type="molecule type" value="Genomic_DNA"/>
</dbReference>
<comment type="caution">
    <text evidence="3">The sequence shown here is derived from an EMBL/GenBank/DDBJ whole genome shotgun (WGS) entry which is preliminary data.</text>
</comment>
<dbReference type="Pfam" id="PF13715">
    <property type="entry name" value="CarbopepD_reg_2"/>
    <property type="match status" value="1"/>
</dbReference>
<reference evidence="3 4" key="1">
    <citation type="submission" date="2021-05" db="EMBL/GenBank/DDBJ databases">
        <title>A Polyphasic approach of four new species of the genus Ohtaekwangia: Ohtaekwangia histidinii sp. nov., Ohtaekwangia cretensis sp. nov., Ohtaekwangia indiensis sp. nov., Ohtaekwangia reichenbachii sp. nov. from diverse environment.</title>
        <authorList>
            <person name="Octaviana S."/>
        </authorList>
    </citation>
    <scope>NUCLEOTIDE SEQUENCE [LARGE SCALE GENOMIC DNA]</scope>
    <source>
        <strain evidence="3 4">PWU5</strain>
    </source>
</reference>
<evidence type="ECO:0000259" key="2">
    <source>
        <dbReference type="Pfam" id="PF07715"/>
    </source>
</evidence>
<dbReference type="PROSITE" id="PS52016">
    <property type="entry name" value="TONB_DEPENDENT_REC_3"/>
    <property type="match status" value="1"/>
</dbReference>
<dbReference type="InterPro" id="IPR012910">
    <property type="entry name" value="Plug_dom"/>
</dbReference>
<dbReference type="GO" id="GO:0009279">
    <property type="term" value="C:cell outer membrane"/>
    <property type="evidence" value="ECO:0007669"/>
    <property type="project" value="UniProtKB-SubCell"/>
</dbReference>
<dbReference type="InterPro" id="IPR039426">
    <property type="entry name" value="TonB-dep_rcpt-like"/>
</dbReference>
<dbReference type="NCBIfam" id="TIGR04056">
    <property type="entry name" value="OMP_RagA_SusC"/>
    <property type="match status" value="1"/>
</dbReference>
<protein>
    <submittedName>
        <fullName evidence="3">TonB-dependent receptor</fullName>
    </submittedName>
</protein>
<feature type="domain" description="TonB-dependent receptor plug" evidence="2">
    <location>
        <begin position="227"/>
        <end position="334"/>
    </location>
</feature>
<keyword evidence="1" id="KW-0813">Transport</keyword>
<keyword evidence="1" id="KW-0812">Transmembrane</keyword>
<dbReference type="InterPro" id="IPR037066">
    <property type="entry name" value="Plug_dom_sf"/>
</dbReference>
<dbReference type="SUPFAM" id="SSF49464">
    <property type="entry name" value="Carboxypeptidase regulatory domain-like"/>
    <property type="match status" value="1"/>
</dbReference>
<evidence type="ECO:0000313" key="4">
    <source>
        <dbReference type="Proteomes" id="UP001319080"/>
    </source>
</evidence>
<dbReference type="Gene3D" id="2.60.40.1120">
    <property type="entry name" value="Carboxypeptidase-like, regulatory domain"/>
    <property type="match status" value="1"/>
</dbReference>
<comment type="similarity">
    <text evidence="1">Belongs to the TonB-dependent receptor family.</text>
</comment>
<accession>A0AAP2GNL0</accession>
<comment type="subcellular location">
    <subcellularLocation>
        <location evidence="1">Cell outer membrane</location>
        <topology evidence="1">Multi-pass membrane protein</topology>
    </subcellularLocation>
</comment>
<dbReference type="InterPro" id="IPR008969">
    <property type="entry name" value="CarboxyPept-like_regulatory"/>
</dbReference>
<name>A0AAP2GNL0_9BACT</name>
<sequence length="1146" mass="127865">MYKNCTTNIGMPSGYVKKFLLIMKITTFVIFLAIMQASGAVFSQKITFEKKNATLKEVFGEINKQTGYNIFWSPKKVKDAPRLNVSFHETPVEDVLKVCLRNLPLTYAIEGSNVIIKEITSTNAYNADADPVDIIIKGNVKDETGEGIPGVSVLLKGTTSGTTSDRDGNYQITVPSAGEGILVYSFLGYKTVEETINGRTVIDVQLEVDVASLEEVVVVAFGTQKKASMVSSIETVNPAEMKVPSSNLTTALAGRVSGVIAYQRSGEPGADNADFFIRGVTTFGYKKDPLILIDGIETTTTELARLHVDDIAAFSILKDATATALYGARGANGVIQVTTKRGSDGPATISFRFENSFSSNTQNIELADPITYMELANEAVLTRNPLAPSLYSREKIEGTRAGLNPYLYPSTDWRGMLVKKVVSNQRYNLNVSGGGAIARYYVSGVFYQDNGNLNVDKRSNFNNNINLKSYQMRSNISINLTKKTELITRLSGSFDDYRGPLDGGADAYKKIMRSNPVMFPAFYPASFLPNTNHVLFGNATRAGANEGASYINPYAELVKGYKDYAKSLIDAQFELKQDLSFVLPGLAASGIFNTSRYSYFDVNRYYNPYFYNIATYNPESEEYSLALLNANGNPTEYLNYNELSKDINSTTYLQGNIIYNAKFDDHDVSGLLVFQRRQQLLANQGSLQKSLPYRNQGVSGRFTYGYQDRLLAEFTFGYNGSERFYKDQRYGFFPAVGAGWVISNEQFFKGVEHIVQNLKLKATYGLVGNDAIGDANDRFFYLSNVNLNDGGRSYTFGENLNQTKNGVSISRYDNRDISWETARKLNLGIELGIFNDFDIFIDYFTEHRSNILMDRASIPASVGLAATVRANVGEARGSGVDMSLDYNRSFSSGAWLKARGNFTYAHSEFLKYEEPQYNEAYRYHKGQPINQIYGLVAERLFVDETEVNNSPKQNFGEYHAGDIKYRDMNGDDQITDADQVPIGHPWLPEIVYGFGFSFGFKGIDFSAFFQGSARSSFWLDASNTSPFQNDIPLLKEYADSHWSEEDRNLYAVWPRLSTNYNGNNFSRYSTWFMRNGAFLRVKTIEMGYTLTPAQSKKLGMSSARIYVSGNNLFLLSGFDMWDIEMGGNGLGYPIQKVFNLGAQIKF</sequence>
<evidence type="ECO:0000256" key="1">
    <source>
        <dbReference type="PROSITE-ProRule" id="PRU01360"/>
    </source>
</evidence>
<dbReference type="Gene3D" id="2.170.130.10">
    <property type="entry name" value="TonB-dependent receptor, plug domain"/>
    <property type="match status" value="1"/>
</dbReference>
<dbReference type="RefSeq" id="WP_254083212.1">
    <property type="nucleotide sequence ID" value="NZ_JAHESE010000003.1"/>
</dbReference>